<dbReference type="CDD" id="cd11645">
    <property type="entry name" value="Precorrin_2_C20_MT"/>
    <property type="match status" value="1"/>
</dbReference>
<keyword evidence="6" id="KW-0949">S-adenosyl-L-methionine</keyword>
<dbReference type="SUPFAM" id="SSF53790">
    <property type="entry name" value="Tetrapyrrole methylase"/>
    <property type="match status" value="2"/>
</dbReference>
<evidence type="ECO:0000256" key="3">
    <source>
        <dbReference type="ARBA" id="ARBA00022573"/>
    </source>
</evidence>
<keyword evidence="3" id="KW-0169">Cobalamin biosynthesis</keyword>
<sequence>MSAGPAGTTGEAGRLSGIGVGPGDPELITLKAARLIGDADVVAYHAGRGKESNARRIAAGLIPAGAIEEVLEYPVTTGVTDHPGGYAGAIADFYDRSAQRLADHLAAGRDVVLLAEGDPLFYGSFMYMHDKLADRFVTEIVPGIPAFAAATAAAATPLVRQTDVLTVLPGTLPEPELARRLADTDGAIIMKLGRNFPAVRRALEAAGRLEGAVYVERASTDAEVHHPVRDVDPATVPYFSLIVVPGDSQQVDPFGRRPSPLGEGTVRDVAPDGELHVVGLGPGPDHWLTAEAQRVLADVDHVVGYAPYVDRVPQRAGLTRHCSGNTVEVDRARLALDLARSGERVAVVSGGDAGVFGMAAAVFEAAEDPLYSRIDVRVAPGVSAVQAVAARAGAPIGADFAVMSLSDRLKPWEVISRRLDAIAAADLVLAVYNPASRSRTRQVAAARDVLLRHRDPATPVVVGRDVGRAEESLTITTLAELDCDSVDMKCLLIVGASGTRVTESGRVWSPRFVRS</sequence>
<evidence type="ECO:0000313" key="9">
    <source>
        <dbReference type="Proteomes" id="UP001500383"/>
    </source>
</evidence>
<dbReference type="InterPro" id="IPR006363">
    <property type="entry name" value="Cbl_synth_CobJ/CibH_dom"/>
</dbReference>
<proteinExistence type="inferred from homology"/>
<dbReference type="InterPro" id="IPR014777">
    <property type="entry name" value="4pyrrole_Mease_sub1"/>
</dbReference>
<dbReference type="Proteomes" id="UP001500383">
    <property type="component" value="Unassembled WGS sequence"/>
</dbReference>
<feature type="domain" description="Tetrapyrrole methylase" evidence="7">
    <location>
        <begin position="15"/>
        <end position="224"/>
    </location>
</feature>
<keyword evidence="5" id="KW-0808">Transferase</keyword>
<evidence type="ECO:0000313" key="8">
    <source>
        <dbReference type="EMBL" id="GAA1714994.1"/>
    </source>
</evidence>
<evidence type="ECO:0000259" key="7">
    <source>
        <dbReference type="Pfam" id="PF00590"/>
    </source>
</evidence>
<dbReference type="InterPro" id="IPR006364">
    <property type="entry name" value="CobI/CbiL/CobIJ_dom"/>
</dbReference>
<dbReference type="Gene3D" id="3.40.1010.10">
    <property type="entry name" value="Cobalt-precorrin-4 Transmethylase, Domain 1"/>
    <property type="match status" value="2"/>
</dbReference>
<dbReference type="Gene3D" id="3.30.950.10">
    <property type="entry name" value="Methyltransferase, Cobalt-precorrin-4 Transmethylase, Domain 2"/>
    <property type="match status" value="2"/>
</dbReference>
<dbReference type="InterPro" id="IPR000878">
    <property type="entry name" value="4pyrrol_Mease"/>
</dbReference>
<dbReference type="NCBIfam" id="NF004647">
    <property type="entry name" value="PRK05990.1"/>
    <property type="match status" value="1"/>
</dbReference>
<evidence type="ECO:0000256" key="4">
    <source>
        <dbReference type="ARBA" id="ARBA00022603"/>
    </source>
</evidence>
<accession>A0ABN2IZK0</accession>
<dbReference type="InterPro" id="IPR014776">
    <property type="entry name" value="4pyrrole_Mease_sub2"/>
</dbReference>
<dbReference type="Pfam" id="PF00590">
    <property type="entry name" value="TP_methylase"/>
    <property type="match status" value="2"/>
</dbReference>
<evidence type="ECO:0000256" key="2">
    <source>
        <dbReference type="ARBA" id="ARBA00005879"/>
    </source>
</evidence>
<organism evidence="8 9">
    <name type="scientific">Dietzia cercidiphylli</name>
    <dbReference type="NCBI Taxonomy" id="498199"/>
    <lineage>
        <taxon>Bacteria</taxon>
        <taxon>Bacillati</taxon>
        <taxon>Actinomycetota</taxon>
        <taxon>Actinomycetes</taxon>
        <taxon>Mycobacteriales</taxon>
        <taxon>Dietziaceae</taxon>
        <taxon>Dietzia</taxon>
    </lineage>
</organism>
<dbReference type="NCBIfam" id="TIGR01467">
    <property type="entry name" value="cobI_cbiL"/>
    <property type="match status" value="1"/>
</dbReference>
<feature type="domain" description="Tetrapyrrole methylase" evidence="7">
    <location>
        <begin position="275"/>
        <end position="482"/>
    </location>
</feature>
<dbReference type="InterPro" id="IPR012382">
    <property type="entry name" value="CobI/CbiL"/>
</dbReference>
<protein>
    <submittedName>
        <fullName evidence="8">Precorrin-2 C(20)-methyltransferase</fullName>
    </submittedName>
</protein>
<dbReference type="InterPro" id="IPR051810">
    <property type="entry name" value="Precorrin_MeTrfase"/>
</dbReference>
<dbReference type="RefSeq" id="WP_182658300.1">
    <property type="nucleotide sequence ID" value="NZ_BAAAQG010000012.1"/>
</dbReference>
<comment type="pathway">
    <text evidence="1">Cofactor biosynthesis; adenosylcobalamin biosynthesis.</text>
</comment>
<reference evidence="8 9" key="1">
    <citation type="journal article" date="2019" name="Int. J. Syst. Evol. Microbiol.">
        <title>The Global Catalogue of Microorganisms (GCM) 10K type strain sequencing project: providing services to taxonomists for standard genome sequencing and annotation.</title>
        <authorList>
            <consortium name="The Broad Institute Genomics Platform"/>
            <consortium name="The Broad Institute Genome Sequencing Center for Infectious Disease"/>
            <person name="Wu L."/>
            <person name="Ma J."/>
        </authorList>
    </citation>
    <scope>NUCLEOTIDE SEQUENCE [LARGE SCALE GENOMIC DNA]</scope>
    <source>
        <strain evidence="8 9">JCM 16002</strain>
    </source>
</reference>
<keyword evidence="4" id="KW-0489">Methyltransferase</keyword>
<comment type="similarity">
    <text evidence="2">Belongs to the precorrin methyltransferase family.</text>
</comment>
<dbReference type="PANTHER" id="PTHR47036:SF1">
    <property type="entry name" value="COBALT-FACTOR III C(17)-METHYLTRANSFERASE-RELATED"/>
    <property type="match status" value="1"/>
</dbReference>
<dbReference type="EMBL" id="BAAAQG010000012">
    <property type="protein sequence ID" value="GAA1714994.1"/>
    <property type="molecule type" value="Genomic_DNA"/>
</dbReference>
<dbReference type="PANTHER" id="PTHR47036">
    <property type="entry name" value="COBALT-FACTOR III C(17)-METHYLTRANSFERASE-RELATED"/>
    <property type="match status" value="1"/>
</dbReference>
<evidence type="ECO:0000256" key="6">
    <source>
        <dbReference type="ARBA" id="ARBA00022691"/>
    </source>
</evidence>
<dbReference type="NCBIfam" id="TIGR01466">
    <property type="entry name" value="cobJ_cbiH"/>
    <property type="match status" value="1"/>
</dbReference>
<gene>
    <name evidence="8" type="ORF">GCM10009831_25840</name>
</gene>
<dbReference type="InterPro" id="IPR035996">
    <property type="entry name" value="4pyrrol_Methylase_sf"/>
</dbReference>
<dbReference type="CDD" id="cd11646">
    <property type="entry name" value="Precorrin_3B_C17_MT"/>
    <property type="match status" value="1"/>
</dbReference>
<comment type="caution">
    <text evidence="8">The sequence shown here is derived from an EMBL/GenBank/DDBJ whole genome shotgun (WGS) entry which is preliminary data.</text>
</comment>
<keyword evidence="9" id="KW-1185">Reference proteome</keyword>
<evidence type="ECO:0000256" key="5">
    <source>
        <dbReference type="ARBA" id="ARBA00022679"/>
    </source>
</evidence>
<evidence type="ECO:0000256" key="1">
    <source>
        <dbReference type="ARBA" id="ARBA00004953"/>
    </source>
</evidence>
<name>A0ABN2IZK0_9ACTN</name>